<gene>
    <name evidence="1" type="ORF">DSM5745_09476</name>
</gene>
<dbReference type="EMBL" id="PVWQ01000013">
    <property type="protein sequence ID" value="RDW65737.1"/>
    <property type="molecule type" value="Genomic_DNA"/>
</dbReference>
<dbReference type="Proteomes" id="UP000256690">
    <property type="component" value="Unassembled WGS sequence"/>
</dbReference>
<reference evidence="1 2" key="1">
    <citation type="journal article" date="2018" name="IMA Fungus">
        <title>IMA Genome-F 9: Draft genome sequence of Annulohypoxylon stygium, Aspergillus mulundensis, Berkeleyomyces basicola (syn. Thielaviopsis basicola), Ceratocystis smalleyi, two Cercospora beticola strains, Coleophoma cylindrospora, Fusarium fracticaudum, Phialophora cf. hyalina, and Morchella septimelata.</title>
        <authorList>
            <person name="Wingfield B.D."/>
            <person name="Bills G.F."/>
            <person name="Dong Y."/>
            <person name="Huang W."/>
            <person name="Nel W.J."/>
            <person name="Swalarsk-Parry B.S."/>
            <person name="Vaghefi N."/>
            <person name="Wilken P.M."/>
            <person name="An Z."/>
            <person name="de Beer Z.W."/>
            <person name="De Vos L."/>
            <person name="Chen L."/>
            <person name="Duong T.A."/>
            <person name="Gao Y."/>
            <person name="Hammerbacher A."/>
            <person name="Kikkert J.R."/>
            <person name="Li Y."/>
            <person name="Li H."/>
            <person name="Li K."/>
            <person name="Li Q."/>
            <person name="Liu X."/>
            <person name="Ma X."/>
            <person name="Naidoo K."/>
            <person name="Pethybridge S.J."/>
            <person name="Sun J."/>
            <person name="Steenkamp E.T."/>
            <person name="van der Nest M.A."/>
            <person name="van Wyk S."/>
            <person name="Wingfield M.J."/>
            <person name="Xiong C."/>
            <person name="Yue Q."/>
            <person name="Zhang X."/>
        </authorList>
    </citation>
    <scope>NUCLEOTIDE SEQUENCE [LARGE SCALE GENOMIC DNA]</scope>
    <source>
        <strain evidence="1 2">DSM 5745</strain>
    </source>
</reference>
<evidence type="ECO:0000313" key="1">
    <source>
        <dbReference type="EMBL" id="RDW65737.1"/>
    </source>
</evidence>
<proteinExistence type="predicted"/>
<name>A0A3D8QVD3_9EURO</name>
<keyword evidence="2" id="KW-1185">Reference proteome</keyword>
<dbReference type="AlphaFoldDB" id="A0A3D8QVD3"/>
<dbReference type="RefSeq" id="XP_026599840.1">
    <property type="nucleotide sequence ID" value="XM_026751492.1"/>
</dbReference>
<protein>
    <submittedName>
        <fullName evidence="1">Uncharacterized protein</fullName>
    </submittedName>
</protein>
<evidence type="ECO:0000313" key="2">
    <source>
        <dbReference type="Proteomes" id="UP000256690"/>
    </source>
</evidence>
<comment type="caution">
    <text evidence="1">The sequence shown here is derived from an EMBL/GenBank/DDBJ whole genome shotgun (WGS) entry which is preliminary data.</text>
</comment>
<dbReference type="OrthoDB" id="4442261at2759"/>
<organism evidence="1 2">
    <name type="scientific">Aspergillus mulundensis</name>
    <dbReference type="NCBI Taxonomy" id="1810919"/>
    <lineage>
        <taxon>Eukaryota</taxon>
        <taxon>Fungi</taxon>
        <taxon>Dikarya</taxon>
        <taxon>Ascomycota</taxon>
        <taxon>Pezizomycotina</taxon>
        <taxon>Eurotiomycetes</taxon>
        <taxon>Eurotiomycetidae</taxon>
        <taxon>Eurotiales</taxon>
        <taxon>Aspergillaceae</taxon>
        <taxon>Aspergillus</taxon>
        <taxon>Aspergillus subgen. Nidulantes</taxon>
    </lineage>
</organism>
<dbReference type="GeneID" id="38119846"/>
<accession>A0A3D8QVD3</accession>
<sequence>MADERFSLKLASDVAFYLDEAKVPNLLFGWLAMSLVGSRKVSTEVDFVIPDNKMPAAIKTLAETANYPVCKDPNCNELHFDRVRGYTADQSLVLSPNRIHSVAAAHFHLEDGTFILNLHPQSKLLWWLPELTTAAPAAEDPYLMLSTDPRLPPLSVKPALEGVAPTGGPGPCSANLYHPVKILNPGSLTEALLTLLCRDRARQAMGESEEADHLAMLWTLMSSQLYDSCGTSISKHVRPKFKEAWDGLNERDPGMTNVFNAVRALRDRMALANELGPLVDGSKYTPPDDFL</sequence>